<protein>
    <submittedName>
        <fullName evidence="1">Uncharacterized protein</fullName>
    </submittedName>
</protein>
<gene>
    <name evidence="1" type="ORF">DFA_00239</name>
</gene>
<dbReference type="AlphaFoldDB" id="F4PY01"/>
<evidence type="ECO:0000313" key="2">
    <source>
        <dbReference type="Proteomes" id="UP000007797"/>
    </source>
</evidence>
<evidence type="ECO:0000313" key="1">
    <source>
        <dbReference type="EMBL" id="EGG19661.1"/>
    </source>
</evidence>
<reference evidence="2" key="1">
    <citation type="journal article" date="2011" name="Genome Res.">
        <title>Phylogeny-wide analysis of social amoeba genomes highlights ancient origins for complex intercellular communication.</title>
        <authorList>
            <person name="Heidel A.J."/>
            <person name="Lawal H.M."/>
            <person name="Felder M."/>
            <person name="Schilde C."/>
            <person name="Helps N.R."/>
            <person name="Tunggal B."/>
            <person name="Rivero F."/>
            <person name="John U."/>
            <person name="Schleicher M."/>
            <person name="Eichinger L."/>
            <person name="Platzer M."/>
            <person name="Noegel A.A."/>
            <person name="Schaap P."/>
            <person name="Gloeckner G."/>
        </authorList>
    </citation>
    <scope>NUCLEOTIDE SEQUENCE [LARGE SCALE GENOMIC DNA]</scope>
    <source>
        <strain evidence="2">SH3</strain>
    </source>
</reference>
<keyword evidence="2" id="KW-1185">Reference proteome</keyword>
<accession>F4PY01</accession>
<dbReference type="Proteomes" id="UP000007797">
    <property type="component" value="Unassembled WGS sequence"/>
</dbReference>
<dbReference type="EMBL" id="GL883014">
    <property type="protein sequence ID" value="EGG19661.1"/>
    <property type="molecule type" value="Genomic_DNA"/>
</dbReference>
<proteinExistence type="predicted"/>
<sequence length="298" mass="34280">MGPILKVIMDTTQTNNNNNKTFEDNKCPICGDSQQLQLSERTALNHHIALCSIYFMRHNQIDVDQMLNLIGGYCQFIHSNSSAIKHQRQINQHYQQQLVLTKTQQELDSLNILPQYDGIPVVIQVGEGKCRLLIDFSRGIYLAVEQVAQVRRIIQQSKLVTYLTVIIRFNNEVLEQASKSFQTHIEQSCQVLTGSPFIKTVKLETGLTRNYNVGVFNQFTLSLPNLECLRLRCDKVEDHLPMVIELLYRNQIKHMTIDCSLSVLQCQQLFNSIKTNKSLISLRISLKAMNGFNLFMRF</sequence>
<dbReference type="GeneID" id="14871798"/>
<dbReference type="KEGG" id="dfa:DFA_00239"/>
<dbReference type="RefSeq" id="XP_004357955.1">
    <property type="nucleotide sequence ID" value="XM_004357898.1"/>
</dbReference>
<organism evidence="1 2">
    <name type="scientific">Cavenderia fasciculata</name>
    <name type="common">Slime mold</name>
    <name type="synonym">Dictyostelium fasciculatum</name>
    <dbReference type="NCBI Taxonomy" id="261658"/>
    <lineage>
        <taxon>Eukaryota</taxon>
        <taxon>Amoebozoa</taxon>
        <taxon>Evosea</taxon>
        <taxon>Eumycetozoa</taxon>
        <taxon>Dictyostelia</taxon>
        <taxon>Acytosteliales</taxon>
        <taxon>Cavenderiaceae</taxon>
        <taxon>Cavenderia</taxon>
    </lineage>
</organism>
<name>F4PY01_CACFS</name>